<evidence type="ECO:0000313" key="3">
    <source>
        <dbReference type="Proteomes" id="UP000281474"/>
    </source>
</evidence>
<dbReference type="SUPFAM" id="SSF48403">
    <property type="entry name" value="Ankyrin repeat"/>
    <property type="match status" value="1"/>
</dbReference>
<dbReference type="PROSITE" id="PS50297">
    <property type="entry name" value="ANK_REP_REGION"/>
    <property type="match status" value="1"/>
</dbReference>
<dbReference type="OrthoDB" id="6311013at2"/>
<comment type="caution">
    <text evidence="2">The sequence shown here is derived from an EMBL/GenBank/DDBJ whole genome shotgun (WGS) entry which is preliminary data.</text>
</comment>
<keyword evidence="3" id="KW-1185">Reference proteome</keyword>
<organism evidence="2 3">
    <name type="scientific">Parashewanella curva</name>
    <dbReference type="NCBI Taxonomy" id="2338552"/>
    <lineage>
        <taxon>Bacteria</taxon>
        <taxon>Pseudomonadati</taxon>
        <taxon>Pseudomonadota</taxon>
        <taxon>Gammaproteobacteria</taxon>
        <taxon>Alteromonadales</taxon>
        <taxon>Shewanellaceae</taxon>
        <taxon>Parashewanella</taxon>
    </lineage>
</organism>
<dbReference type="PROSITE" id="PS50088">
    <property type="entry name" value="ANK_REPEAT"/>
    <property type="match status" value="1"/>
</dbReference>
<accession>A0A3L8PXU4</accession>
<protein>
    <submittedName>
        <fullName evidence="2">Ankyrin repeat domain-containing protein</fullName>
    </submittedName>
</protein>
<reference evidence="2 3" key="1">
    <citation type="submission" date="2018-09" db="EMBL/GenBank/DDBJ databases">
        <title>Phylogeny of the Shewanellaceae, and recommendation for two new genera, Pseudoshewanella and Parashewanella.</title>
        <authorList>
            <person name="Wang G."/>
        </authorList>
    </citation>
    <scope>NUCLEOTIDE SEQUENCE [LARGE SCALE GENOMIC DNA]</scope>
    <source>
        <strain evidence="2 3">C51</strain>
    </source>
</reference>
<keyword evidence="1" id="KW-0040">ANK repeat</keyword>
<dbReference type="RefSeq" id="WP_121838543.1">
    <property type="nucleotide sequence ID" value="NZ_ML014769.1"/>
</dbReference>
<name>A0A3L8PXU4_9GAMM</name>
<dbReference type="SMART" id="SM00248">
    <property type="entry name" value="ANK"/>
    <property type="match status" value="3"/>
</dbReference>
<evidence type="ECO:0000313" key="2">
    <source>
        <dbReference type="EMBL" id="RLV60124.1"/>
    </source>
</evidence>
<proteinExistence type="predicted"/>
<sequence>MAEAISARFNEYSTVANSLQLATCRRGAIRDGDVVQVETRLGLRAYKIRISNNRCYDVIRQDIFEPDDLPFVDVISTAICKYFGVTTSDAIRDVYNSCEGDFFRALQERGLSYSVVKEYPSDRRTPLQHAISAVNEPNTKEEIQRAMQGVNYVAERGMFFPDRLDQNGQTELHTVAVYGHFQLIPRYRFLLSPRRLSTYNREGLTPLHLAVINRRYYTAKNLLAIGASVHPRTNPTIPGYNCNAVDFAVDNFDLKMLELLLSYKAKPGYSIAQEREYDPLARLDRAYRAQQSSNNFNQEQKEQLIDTYQLMRKLLIEGFLNNTVSGV</sequence>
<dbReference type="AlphaFoldDB" id="A0A3L8PXU4"/>
<dbReference type="Proteomes" id="UP000281474">
    <property type="component" value="Unassembled WGS sequence"/>
</dbReference>
<dbReference type="InterPro" id="IPR036770">
    <property type="entry name" value="Ankyrin_rpt-contain_sf"/>
</dbReference>
<feature type="repeat" description="ANK" evidence="1">
    <location>
        <begin position="202"/>
        <end position="234"/>
    </location>
</feature>
<dbReference type="Gene3D" id="1.25.40.20">
    <property type="entry name" value="Ankyrin repeat-containing domain"/>
    <property type="match status" value="1"/>
</dbReference>
<gene>
    <name evidence="2" type="ORF">D5018_08285</name>
</gene>
<dbReference type="Pfam" id="PF12796">
    <property type="entry name" value="Ank_2"/>
    <property type="match status" value="1"/>
</dbReference>
<dbReference type="EMBL" id="QZEI01000020">
    <property type="protein sequence ID" value="RLV60124.1"/>
    <property type="molecule type" value="Genomic_DNA"/>
</dbReference>
<dbReference type="InterPro" id="IPR002110">
    <property type="entry name" value="Ankyrin_rpt"/>
</dbReference>
<evidence type="ECO:0000256" key="1">
    <source>
        <dbReference type="PROSITE-ProRule" id="PRU00023"/>
    </source>
</evidence>